<protein>
    <submittedName>
        <fullName evidence="1">Uncharacterized protein</fullName>
    </submittedName>
</protein>
<organism evidence="1">
    <name type="scientific">marine sediment metagenome</name>
    <dbReference type="NCBI Taxonomy" id="412755"/>
    <lineage>
        <taxon>unclassified sequences</taxon>
        <taxon>metagenomes</taxon>
        <taxon>ecological metagenomes</taxon>
    </lineage>
</organism>
<dbReference type="AlphaFoldDB" id="A0A0F9J7Y4"/>
<evidence type="ECO:0000313" key="1">
    <source>
        <dbReference type="EMBL" id="KKM01966.1"/>
    </source>
</evidence>
<dbReference type="EMBL" id="LAZR01017056">
    <property type="protein sequence ID" value="KKM01966.1"/>
    <property type="molecule type" value="Genomic_DNA"/>
</dbReference>
<comment type="caution">
    <text evidence="1">The sequence shown here is derived from an EMBL/GenBank/DDBJ whole genome shotgun (WGS) entry which is preliminary data.</text>
</comment>
<reference evidence="1" key="1">
    <citation type="journal article" date="2015" name="Nature">
        <title>Complex archaea that bridge the gap between prokaryotes and eukaryotes.</title>
        <authorList>
            <person name="Spang A."/>
            <person name="Saw J.H."/>
            <person name="Jorgensen S.L."/>
            <person name="Zaremba-Niedzwiedzka K."/>
            <person name="Martijn J."/>
            <person name="Lind A.E."/>
            <person name="van Eijk R."/>
            <person name="Schleper C."/>
            <person name="Guy L."/>
            <person name="Ettema T.J."/>
        </authorList>
    </citation>
    <scope>NUCLEOTIDE SEQUENCE</scope>
</reference>
<sequence>MINTEGVGMPAGIWIGRDVQIGIGVISYKQKLDVLCRIQYDKAMGRKNQ</sequence>
<accession>A0A0F9J7Y4</accession>
<gene>
    <name evidence="1" type="ORF">LCGC14_1789190</name>
</gene>
<proteinExistence type="predicted"/>
<name>A0A0F9J7Y4_9ZZZZ</name>